<name>A0ABQ4NPT4_9RHOB</name>
<dbReference type="PANTHER" id="PTHR48050">
    <property type="entry name" value="STEROL 3-BETA-GLUCOSYLTRANSFERASE"/>
    <property type="match status" value="1"/>
</dbReference>
<dbReference type="InterPro" id="IPR050426">
    <property type="entry name" value="Glycosyltransferase_28"/>
</dbReference>
<keyword evidence="3" id="KW-1185">Reference proteome</keyword>
<evidence type="ECO:0000313" key="3">
    <source>
        <dbReference type="Proteomes" id="UP000786693"/>
    </source>
</evidence>
<reference evidence="2 3" key="1">
    <citation type="submission" date="2021-05" db="EMBL/GenBank/DDBJ databases">
        <title>Bacteria Genome sequencing.</title>
        <authorList>
            <person name="Takabe Y."/>
            <person name="Nakajima Y."/>
            <person name="Suzuki S."/>
            <person name="Shiozaki T."/>
        </authorList>
    </citation>
    <scope>NUCLEOTIDE SEQUENCE [LARGE SCALE GENOMIC DNA]</scope>
    <source>
        <strain evidence="2 3">AI_62</strain>
    </source>
</reference>
<sequence>MVLSTLGSLGDLYPVLSVAKALTRQGVEVRLALTPEDCDVARDWGLTATPVGPSQAEMCAALGMTRDEVAASVLRDPRPLLKRALLPLLPEMTQAVLDLSEGAACVAGTPFAMGAALAAERRGLPFVPMLLQPLMAMAPSDPPTGGVYALAIRRPKPRLALLWNRFALSLIRRTLRMTLLPGQNRLRRSLGLPATSKTPLLDYDGHIPFLLGLWDEVFAPCPQDGPDGLILGGFPPAPAGGLPDGAQTWLDAGPPPLVVTLGSIAQGLGRDTFWQDAADMARRMDLRAVLLHGTAGAPAASDQILPLAYAAHAPLFPQAAAIVHHGGIGTTAEALRAGRPQLVLPVGGDQPDNAARLRDLDLAATLPITGFTAARGAEALRTLLSIFDDPTASKLAKTISNRNGATFAADRIATLLPQH</sequence>
<organism evidence="2 3">
    <name type="scientific">Jannaschia pagri</name>
    <dbReference type="NCBI Taxonomy" id="2829797"/>
    <lineage>
        <taxon>Bacteria</taxon>
        <taxon>Pseudomonadati</taxon>
        <taxon>Pseudomonadota</taxon>
        <taxon>Alphaproteobacteria</taxon>
        <taxon>Rhodobacterales</taxon>
        <taxon>Roseobacteraceae</taxon>
        <taxon>Jannaschia</taxon>
    </lineage>
</organism>
<dbReference type="Gene3D" id="3.40.50.2000">
    <property type="entry name" value="Glycogen Phosphorylase B"/>
    <property type="match status" value="2"/>
</dbReference>
<proteinExistence type="predicted"/>
<dbReference type="Proteomes" id="UP000786693">
    <property type="component" value="Unassembled WGS sequence"/>
</dbReference>
<gene>
    <name evidence="2" type="ORF">JANAI62_29080</name>
</gene>
<dbReference type="PANTHER" id="PTHR48050:SF13">
    <property type="entry name" value="STEROL 3-BETA-GLUCOSYLTRANSFERASE UGT80A2"/>
    <property type="match status" value="1"/>
</dbReference>
<dbReference type="EMBL" id="BPFH01000005">
    <property type="protein sequence ID" value="GIT96285.1"/>
    <property type="molecule type" value="Genomic_DNA"/>
</dbReference>
<dbReference type="InterPro" id="IPR010610">
    <property type="entry name" value="EryCIII-like_C"/>
</dbReference>
<protein>
    <submittedName>
        <fullName evidence="2">Glucosyltransferase</fullName>
    </submittedName>
</protein>
<comment type="caution">
    <text evidence="2">The sequence shown here is derived from an EMBL/GenBank/DDBJ whole genome shotgun (WGS) entry which is preliminary data.</text>
</comment>
<dbReference type="SUPFAM" id="SSF53756">
    <property type="entry name" value="UDP-Glycosyltransferase/glycogen phosphorylase"/>
    <property type="match status" value="1"/>
</dbReference>
<dbReference type="InterPro" id="IPR002213">
    <property type="entry name" value="UDP_glucos_trans"/>
</dbReference>
<dbReference type="Pfam" id="PF06722">
    <property type="entry name" value="EryCIII-like_C"/>
    <property type="match status" value="1"/>
</dbReference>
<evidence type="ECO:0000259" key="1">
    <source>
        <dbReference type="Pfam" id="PF06722"/>
    </source>
</evidence>
<dbReference type="CDD" id="cd03784">
    <property type="entry name" value="GT1_Gtf-like"/>
    <property type="match status" value="1"/>
</dbReference>
<accession>A0ABQ4NPT4</accession>
<evidence type="ECO:0000313" key="2">
    <source>
        <dbReference type="EMBL" id="GIT96285.1"/>
    </source>
</evidence>
<feature type="domain" description="Erythromycin biosynthesis protein CIII-like C-terminal" evidence="1">
    <location>
        <begin position="314"/>
        <end position="405"/>
    </location>
</feature>